<dbReference type="InterPro" id="IPR036388">
    <property type="entry name" value="WH-like_DNA-bd_sf"/>
</dbReference>
<reference evidence="9 12" key="5">
    <citation type="submission" date="2018-06" db="EMBL/GenBank/DDBJ databases">
        <authorList>
            <consortium name="Pathogen Informatics"/>
            <person name="Doyle S."/>
        </authorList>
    </citation>
    <scope>NUCLEOTIDE SEQUENCE [LARGE SCALE GENOMIC DNA]</scope>
    <source>
        <strain evidence="9 12">NCTC12123</strain>
    </source>
</reference>
<dbReference type="InterPro" id="IPR014757">
    <property type="entry name" value="Tscrpt_reg_IclR_C"/>
</dbReference>
<dbReference type="Pfam" id="PF09339">
    <property type="entry name" value="HTH_IclR"/>
    <property type="match status" value="1"/>
</dbReference>
<dbReference type="EMBL" id="UFYI01000007">
    <property type="protein sequence ID" value="STD23775.1"/>
    <property type="molecule type" value="Genomic_DNA"/>
</dbReference>
<reference evidence="7" key="6">
    <citation type="journal article" date="2023" name="Nat. Commun.">
        <title>Genomic dissection of endemic carbapenem resistance reveals metallo-beta-lactamase dissemination through clonal, plasmid and integron transfer.</title>
        <authorList>
            <person name="Macesic N."/>
            <person name="Hawkey J."/>
            <person name="Vezina B."/>
            <person name="Wisniewski J.A."/>
            <person name="Cottingham H."/>
            <person name="Blakeway L.V."/>
            <person name="Harshegyi T."/>
            <person name="Pragastis K."/>
            <person name="Badoordeen G.Z."/>
            <person name="Dennison A."/>
            <person name="Spelman D.W."/>
            <person name="Jenney A.W.J."/>
            <person name="Peleg A.Y."/>
        </authorList>
    </citation>
    <scope>NUCLEOTIDE SEQUENCE</scope>
    <source>
        <strain evidence="7">CPO239</strain>
    </source>
</reference>
<name>A0A0F1RIA2_ENTAS</name>
<sequence length="245" mass="27069">MGNEGVVAVEKALALLDCFRPGDESLTLTALAQLSGYHKTTVYRLMNSLERMNYVVRHEDGNYALGPRLLYLGKLYEQSFHLSRVVQPELQALSLASQESASWYVLEGGQRLCLFRAEASHGLRHSNLPGSQFPLDNSAISKVLRHWGLNESLPEEDAELPFYTSGARDPHTAAFAMPVFGVHDKLVAALALTGPISRLTEDRREKEIGQLMKAAASRLSQKMGASKPFCQQFFGETSDAAEENL</sequence>
<dbReference type="InterPro" id="IPR029016">
    <property type="entry name" value="GAF-like_dom_sf"/>
</dbReference>
<dbReference type="RefSeq" id="WP_023309548.1">
    <property type="nucleotide sequence ID" value="NZ_AP029016.1"/>
</dbReference>
<keyword evidence="3" id="KW-0804">Transcription</keyword>
<reference evidence="6" key="2">
    <citation type="submission" date="2013-09" db="EMBL/GenBank/DDBJ databases">
        <title>The Genome Sequence of Enterobacter cloacae BWH 31.</title>
        <authorList>
            <consortium name="The Broad Institute Genomics Platform"/>
            <consortium name="The Broad Institute Genome Sequencing Center for Infectious Disease"/>
            <person name="Murphy C."/>
            <person name="Cosimi L."/>
            <person name="Cerqueira G."/>
            <person name="Feldgarden M."/>
            <person name="Earl A.M."/>
            <person name="Hung D."/>
            <person name="Onderdonk A.B."/>
            <person name="Kirby J.E."/>
            <person name="Ferraro M.J."/>
            <person name="Hopper D."/>
            <person name="Dekker J.P."/>
            <person name="O'Brien T."/>
            <person name="Huang S."/>
            <person name="Quan V."/>
            <person name="Ernst C."/>
            <person name="Delaney M."/>
            <person name="DuBois A."/>
            <person name="Kim D.S."/>
            <person name="Young S."/>
            <person name="Zeng Q."/>
            <person name="Gargeya S."/>
            <person name="Abouelleil A."/>
            <person name="Alvarado L."/>
            <person name="Chapman S.B."/>
            <person name="Gainer-Dewar J."/>
            <person name="Goldberg J."/>
            <person name="Griggs A."/>
            <person name="Gujja S."/>
            <person name="Hansen M."/>
            <person name="Howarth C."/>
            <person name="Imamovic A."/>
            <person name="Larimer J."/>
            <person name="Pearson M."/>
            <person name="Poon T.W."/>
            <person name="Priest M."/>
            <person name="Roberts A."/>
            <person name="Saif S."/>
            <person name="Shea T.D."/>
            <person name="Sykes S.N."/>
            <person name="Wortman J.R."/>
            <person name="Nusbaum C."/>
            <person name="Birren B.W."/>
        </authorList>
    </citation>
    <scope>NUCLEOTIDE SEQUENCE</scope>
    <source>
        <strain evidence="6">BWH 31</strain>
    </source>
</reference>
<evidence type="ECO:0000256" key="1">
    <source>
        <dbReference type="ARBA" id="ARBA00023015"/>
    </source>
</evidence>
<evidence type="ECO:0000313" key="13">
    <source>
        <dbReference type="Proteomes" id="UP001175344"/>
    </source>
</evidence>
<dbReference type="Gene3D" id="1.10.10.10">
    <property type="entry name" value="Winged helix-like DNA-binding domain superfamily/Winged helix DNA-binding domain"/>
    <property type="match status" value="1"/>
</dbReference>
<keyword evidence="1" id="KW-0805">Transcription regulation</keyword>
<evidence type="ECO:0000313" key="7">
    <source>
        <dbReference type="EMBL" id="MEC5731294.1"/>
    </source>
</evidence>
<dbReference type="SUPFAM" id="SSF55781">
    <property type="entry name" value="GAF domain-like"/>
    <property type="match status" value="1"/>
</dbReference>
<evidence type="ECO:0000313" key="11">
    <source>
        <dbReference type="Proteomes" id="UP000050495"/>
    </source>
</evidence>
<dbReference type="GO" id="GO:0003700">
    <property type="term" value="F:DNA-binding transcription factor activity"/>
    <property type="evidence" value="ECO:0007669"/>
    <property type="project" value="TreeGrafter"/>
</dbReference>
<dbReference type="Gene3D" id="3.30.450.40">
    <property type="match status" value="2"/>
</dbReference>
<feature type="domain" description="HTH iclR-type" evidence="4">
    <location>
        <begin position="6"/>
        <end position="67"/>
    </location>
</feature>
<keyword evidence="2" id="KW-0238">DNA-binding</keyword>
<evidence type="ECO:0000313" key="12">
    <source>
        <dbReference type="Proteomes" id="UP000255163"/>
    </source>
</evidence>
<dbReference type="GO" id="GO:0003677">
    <property type="term" value="F:DNA binding"/>
    <property type="evidence" value="ECO:0007669"/>
    <property type="project" value="UniProtKB-KW"/>
</dbReference>
<organism evidence="9 12">
    <name type="scientific">Enterobacter asburiae</name>
    <dbReference type="NCBI Taxonomy" id="61645"/>
    <lineage>
        <taxon>Bacteria</taxon>
        <taxon>Pseudomonadati</taxon>
        <taxon>Pseudomonadota</taxon>
        <taxon>Gammaproteobacteria</taxon>
        <taxon>Enterobacterales</taxon>
        <taxon>Enterobacteriaceae</taxon>
        <taxon>Enterobacter</taxon>
        <taxon>Enterobacter cloacae complex</taxon>
    </lineage>
</organism>
<gene>
    <name evidence="9" type="primary">iclR_1</name>
    <name evidence="8" type="ORF">AN696_0201755</name>
    <name evidence="6" type="ORF">L402_01104</name>
    <name evidence="9" type="ORF">NCTC12123_04013</name>
    <name evidence="7" type="ORF">QAA55_023230</name>
</gene>
<dbReference type="GO" id="GO:0045892">
    <property type="term" value="P:negative regulation of DNA-templated transcription"/>
    <property type="evidence" value="ECO:0007669"/>
    <property type="project" value="TreeGrafter"/>
</dbReference>
<dbReference type="OrthoDB" id="6166718at2"/>
<dbReference type="Proteomes" id="UP000255163">
    <property type="component" value="Unassembled WGS sequence"/>
</dbReference>
<proteinExistence type="predicted"/>
<dbReference type="Proteomes" id="UP001175344">
    <property type="component" value="Unassembled WGS sequence"/>
</dbReference>
<dbReference type="PANTHER" id="PTHR30136:SF39">
    <property type="entry name" value="TRANSCRIPTIONAL REGULATORY PROTEIN"/>
    <property type="match status" value="1"/>
</dbReference>
<dbReference type="InterPro" id="IPR005471">
    <property type="entry name" value="Tscrpt_reg_IclR_N"/>
</dbReference>
<keyword evidence="13" id="KW-1185">Reference proteome</keyword>
<dbReference type="PROSITE" id="PS51078">
    <property type="entry name" value="ICLR_ED"/>
    <property type="match status" value="1"/>
</dbReference>
<evidence type="ECO:0000259" key="4">
    <source>
        <dbReference type="PROSITE" id="PS51077"/>
    </source>
</evidence>
<reference evidence="10" key="1">
    <citation type="submission" date="2013-09" db="EMBL/GenBank/DDBJ databases">
        <title>The Genome Sequence of Enterobacter cloacae BWH 31.</title>
        <authorList>
            <consortium name="The Broad Institute Genomics Platform"/>
            <consortium name="The Broad Institute Genome Sequencing Center for Infectious Disease"/>
            <person name="Murphy C."/>
            <person name="Cosimi L."/>
            <person name="Cerqueira G."/>
            <person name="Feldgarden M."/>
            <person name="Hung D."/>
            <person name="Onderdonk A.B."/>
            <person name="Ferraro M.J."/>
            <person name="Hooper D."/>
            <person name="Dekker J."/>
            <person name="O'Brien T."/>
            <person name="Huang S."/>
            <person name="Quan V."/>
            <person name="Ernst C."/>
            <person name="Delaney M."/>
            <person name="DuBois A."/>
            <person name="Young S.K."/>
            <person name="Zeng Q."/>
            <person name="Gargeya S."/>
            <person name="Fitzgerald M."/>
            <person name="Abouelleil A."/>
            <person name="Alvarado L."/>
            <person name="Berlin A.M."/>
            <person name="Chapman S.B."/>
            <person name="Gainer-Dewar J."/>
            <person name="Goldberg J."/>
            <person name="Gnerre S."/>
            <person name="Griggs A."/>
            <person name="Gujja S."/>
            <person name="Hansen M."/>
            <person name="Howarth C."/>
            <person name="Imamovic A."/>
            <person name="Ireland A."/>
            <person name="Larimer J."/>
            <person name="McCowan C."/>
            <person name="Murphy C."/>
            <person name="Pearson M."/>
            <person name="Poon T.W."/>
            <person name="Priest M."/>
            <person name="Roberts A."/>
            <person name="Saif S."/>
            <person name="Shea T."/>
            <person name="Sykes S."/>
            <person name="Wortman J."/>
            <person name="Nusbaum C."/>
            <person name="Birren B."/>
        </authorList>
    </citation>
    <scope>NUCLEOTIDE SEQUENCE [LARGE SCALE GENOMIC DNA]</scope>
    <source>
        <strain evidence="10">BWH 31</strain>
    </source>
</reference>
<dbReference type="Proteomes" id="UP000050495">
    <property type="component" value="Unassembled WGS sequence"/>
</dbReference>
<feature type="domain" description="IclR-ED" evidence="5">
    <location>
        <begin position="68"/>
        <end position="225"/>
    </location>
</feature>
<dbReference type="AlphaFoldDB" id="A0A0F1RIA2"/>
<evidence type="ECO:0000313" key="8">
    <source>
        <dbReference type="EMBL" id="OEH15496.1"/>
    </source>
</evidence>
<evidence type="ECO:0000259" key="5">
    <source>
        <dbReference type="PROSITE" id="PS51078"/>
    </source>
</evidence>
<dbReference type="SMART" id="SM00346">
    <property type="entry name" value="HTH_ICLR"/>
    <property type="match status" value="1"/>
</dbReference>
<dbReference type="EMBL" id="JARTQQ020000001">
    <property type="protein sequence ID" value="MEC5731294.1"/>
    <property type="molecule type" value="Genomic_DNA"/>
</dbReference>
<evidence type="ECO:0000256" key="3">
    <source>
        <dbReference type="ARBA" id="ARBA00023163"/>
    </source>
</evidence>
<accession>A0A0F1RIA2</accession>
<dbReference type="EMBL" id="AYIP01000004">
    <property type="protein sequence ID" value="ESM36865.1"/>
    <property type="molecule type" value="Genomic_DNA"/>
</dbReference>
<dbReference type="InterPro" id="IPR036390">
    <property type="entry name" value="WH_DNA-bd_sf"/>
</dbReference>
<dbReference type="EMBL" id="LJEY02000164">
    <property type="protein sequence ID" value="OEH15496.1"/>
    <property type="molecule type" value="Genomic_DNA"/>
</dbReference>
<dbReference type="SUPFAM" id="SSF46785">
    <property type="entry name" value="Winged helix' DNA-binding domain"/>
    <property type="match status" value="1"/>
</dbReference>
<dbReference type="Proteomes" id="UP000017391">
    <property type="component" value="Unassembled WGS sequence"/>
</dbReference>
<reference evidence="8" key="4">
    <citation type="journal article" date="2017" name="PLoS ONE">
        <title>Genomic and phenotypic characterisation of fluoroquinolone resistance mechanisms in Enterobacteriaceae in Durban, South Africa.</title>
        <authorList>
            <person name="Osei Sekyere J."/>
            <person name="Amoako D.G."/>
        </authorList>
    </citation>
    <scope>NUCLEOTIDE SEQUENCE</scope>
    <source>
        <strain evidence="8">ST435:939705067</strain>
    </source>
</reference>
<protein>
    <submittedName>
        <fullName evidence="9">Acetate operon repressor</fullName>
    </submittedName>
    <submittedName>
        <fullName evidence="6">IclR family transcriptional regulator</fullName>
    </submittedName>
</protein>
<dbReference type="PANTHER" id="PTHR30136">
    <property type="entry name" value="HELIX-TURN-HELIX TRANSCRIPTIONAL REGULATOR, ICLR FAMILY"/>
    <property type="match status" value="1"/>
</dbReference>
<dbReference type="Pfam" id="PF01614">
    <property type="entry name" value="IclR_C"/>
    <property type="match status" value="1"/>
</dbReference>
<evidence type="ECO:0000313" key="10">
    <source>
        <dbReference type="Proteomes" id="UP000017391"/>
    </source>
</evidence>
<evidence type="ECO:0000313" key="9">
    <source>
        <dbReference type="EMBL" id="STD23775.1"/>
    </source>
</evidence>
<reference evidence="8 11" key="3">
    <citation type="submission" date="2016-04" db="EMBL/GenBank/DDBJ databases">
        <authorList>
            <person name="Osei Sekyere J."/>
            <person name="Sivertsen A."/>
            <person name="Pedersen A.T."/>
            <person name="Sundsfjord A."/>
        </authorList>
    </citation>
    <scope>NUCLEOTIDE SEQUENCE [LARGE SCALE GENOMIC DNA]</scope>
    <source>
        <strain evidence="8 11">ST435:939705067</strain>
    </source>
</reference>
<dbReference type="PROSITE" id="PS51077">
    <property type="entry name" value="HTH_ICLR"/>
    <property type="match status" value="1"/>
</dbReference>
<evidence type="ECO:0000313" key="6">
    <source>
        <dbReference type="EMBL" id="ESM36865.1"/>
    </source>
</evidence>
<dbReference type="InterPro" id="IPR050707">
    <property type="entry name" value="HTH_MetabolicPath_Reg"/>
</dbReference>
<evidence type="ECO:0000256" key="2">
    <source>
        <dbReference type="ARBA" id="ARBA00023125"/>
    </source>
</evidence>
<reference evidence="7" key="7">
    <citation type="submission" date="2024-01" db="EMBL/GenBank/DDBJ databases">
        <authorList>
            <person name="Macesic N."/>
        </authorList>
    </citation>
    <scope>NUCLEOTIDE SEQUENCE</scope>
    <source>
        <strain evidence="7">CPO239</strain>
    </source>
</reference>